<dbReference type="Gene3D" id="3.30.450.40">
    <property type="match status" value="1"/>
</dbReference>
<evidence type="ECO:0000313" key="2">
    <source>
        <dbReference type="EMBL" id="SHJ63300.1"/>
    </source>
</evidence>
<dbReference type="EMBL" id="FRAG01000004">
    <property type="protein sequence ID" value="SHJ63300.1"/>
    <property type="molecule type" value="Genomic_DNA"/>
</dbReference>
<dbReference type="Pfam" id="PF01590">
    <property type="entry name" value="GAF"/>
    <property type="match status" value="1"/>
</dbReference>
<evidence type="ECO:0000313" key="3">
    <source>
        <dbReference type="Proteomes" id="UP000184465"/>
    </source>
</evidence>
<reference evidence="2 3" key="1">
    <citation type="submission" date="2016-11" db="EMBL/GenBank/DDBJ databases">
        <authorList>
            <person name="Jaros S."/>
            <person name="Januszkiewicz K."/>
            <person name="Wedrychowicz H."/>
        </authorList>
    </citation>
    <scope>NUCLEOTIDE SEQUENCE [LARGE SCALE GENOMIC DNA]</scope>
    <source>
        <strain evidence="2 3">DSM 15212</strain>
    </source>
</reference>
<sequence length="191" mass="21546">MKKFDKYKAKDYIIRSHERCKNMKVEYNRIYSKKIISGDKLQKKLEEKRELIITAEPFMNQIYNFVKGSNFFSILTDEEGCILSVIGDENILSEAFSLKMIPGAYMDEANIGTNAMGTALAEGKPVQISGDEHFIKAYHRWTCSGAPIKDSNGKIIGSLDLTGYSENVHSHTLGMVVAAVNAIEKMFYINK</sequence>
<feature type="domain" description="GAF" evidence="1">
    <location>
        <begin position="74"/>
        <end position="183"/>
    </location>
</feature>
<organism evidence="2 3">
    <name type="scientific">Paramaledivibacter caminithermalis (strain DSM 15212 / CIP 107654 / DViRD3)</name>
    <name type="common">Clostridium caminithermale</name>
    <dbReference type="NCBI Taxonomy" id="1121301"/>
    <lineage>
        <taxon>Bacteria</taxon>
        <taxon>Bacillati</taxon>
        <taxon>Bacillota</taxon>
        <taxon>Clostridia</taxon>
        <taxon>Peptostreptococcales</taxon>
        <taxon>Caminicellaceae</taxon>
        <taxon>Paramaledivibacter</taxon>
    </lineage>
</organism>
<accession>A0A1M6KWM4</accession>
<keyword evidence="3" id="KW-1185">Reference proteome</keyword>
<gene>
    <name evidence="2" type="ORF">SAMN02745912_00577</name>
</gene>
<protein>
    <submittedName>
        <fullName evidence="2">GAF domain-containing protein</fullName>
    </submittedName>
</protein>
<dbReference type="Proteomes" id="UP000184465">
    <property type="component" value="Unassembled WGS sequence"/>
</dbReference>
<evidence type="ECO:0000259" key="1">
    <source>
        <dbReference type="Pfam" id="PF01590"/>
    </source>
</evidence>
<dbReference type="AlphaFoldDB" id="A0A1M6KWM4"/>
<dbReference type="STRING" id="1121301.SAMN02745912_00577"/>
<dbReference type="InterPro" id="IPR029016">
    <property type="entry name" value="GAF-like_dom_sf"/>
</dbReference>
<proteinExistence type="predicted"/>
<name>A0A1M6KWM4_PARC5</name>
<dbReference type="InterPro" id="IPR003018">
    <property type="entry name" value="GAF"/>
</dbReference>
<dbReference type="RefSeq" id="WP_330390388.1">
    <property type="nucleotide sequence ID" value="NZ_FRAG01000004.1"/>
</dbReference>